<feature type="transmembrane region" description="Helical" evidence="2">
    <location>
        <begin position="475"/>
        <end position="502"/>
    </location>
</feature>
<feature type="transmembrane region" description="Helical" evidence="2">
    <location>
        <begin position="682"/>
        <end position="707"/>
    </location>
</feature>
<dbReference type="AlphaFoldDB" id="A0A8S1NP93"/>
<reference evidence="3" key="1">
    <citation type="submission" date="2021-01" db="EMBL/GenBank/DDBJ databases">
        <authorList>
            <consortium name="Genoscope - CEA"/>
            <person name="William W."/>
        </authorList>
    </citation>
    <scope>NUCLEOTIDE SEQUENCE</scope>
</reference>
<accession>A0A8S1NP93</accession>
<feature type="transmembrane region" description="Helical" evidence="2">
    <location>
        <begin position="746"/>
        <end position="763"/>
    </location>
</feature>
<dbReference type="OrthoDB" id="306067at2759"/>
<feature type="transmembrane region" description="Helical" evidence="2">
    <location>
        <begin position="514"/>
        <end position="541"/>
    </location>
</feature>
<comment type="caution">
    <text evidence="3">The sequence shown here is derived from an EMBL/GenBank/DDBJ whole genome shotgun (WGS) entry which is preliminary data.</text>
</comment>
<feature type="transmembrane region" description="Helical" evidence="2">
    <location>
        <begin position="816"/>
        <end position="836"/>
    </location>
</feature>
<keyword evidence="1" id="KW-0175">Coiled coil</keyword>
<evidence type="ECO:0000313" key="3">
    <source>
        <dbReference type="EMBL" id="CAD8092091.1"/>
    </source>
</evidence>
<evidence type="ECO:0000256" key="2">
    <source>
        <dbReference type="SAM" id="Phobius"/>
    </source>
</evidence>
<evidence type="ECO:0000313" key="4">
    <source>
        <dbReference type="Proteomes" id="UP000692954"/>
    </source>
</evidence>
<feature type="transmembrane region" description="Helical" evidence="2">
    <location>
        <begin position="788"/>
        <end position="809"/>
    </location>
</feature>
<dbReference type="Proteomes" id="UP000692954">
    <property type="component" value="Unassembled WGS sequence"/>
</dbReference>
<dbReference type="EMBL" id="CAJJDN010000058">
    <property type="protein sequence ID" value="CAD8092091.1"/>
    <property type="molecule type" value="Genomic_DNA"/>
</dbReference>
<proteinExistence type="predicted"/>
<gene>
    <name evidence="3" type="ORF">PSON_ATCC_30995.1.T0580211</name>
</gene>
<keyword evidence="2" id="KW-0472">Membrane</keyword>
<feature type="transmembrane region" description="Helical" evidence="2">
    <location>
        <begin position="713"/>
        <end position="734"/>
    </location>
</feature>
<organism evidence="3 4">
    <name type="scientific">Paramecium sonneborni</name>
    <dbReference type="NCBI Taxonomy" id="65129"/>
    <lineage>
        <taxon>Eukaryota</taxon>
        <taxon>Sar</taxon>
        <taxon>Alveolata</taxon>
        <taxon>Ciliophora</taxon>
        <taxon>Intramacronucleata</taxon>
        <taxon>Oligohymenophorea</taxon>
        <taxon>Peniculida</taxon>
        <taxon>Parameciidae</taxon>
        <taxon>Paramecium</taxon>
    </lineage>
</organism>
<keyword evidence="4" id="KW-1185">Reference proteome</keyword>
<feature type="coiled-coil region" evidence="1">
    <location>
        <begin position="61"/>
        <end position="127"/>
    </location>
</feature>
<keyword evidence="2" id="KW-0812">Transmembrane</keyword>
<name>A0A8S1NP93_9CILI</name>
<evidence type="ECO:0000256" key="1">
    <source>
        <dbReference type="SAM" id="Coils"/>
    </source>
</evidence>
<protein>
    <recommendedName>
        <fullName evidence="5">Transmembrane protein</fullName>
    </recommendedName>
</protein>
<evidence type="ECO:0008006" key="5">
    <source>
        <dbReference type="Google" id="ProtNLM"/>
    </source>
</evidence>
<keyword evidence="2" id="KW-1133">Transmembrane helix</keyword>
<sequence>MDINLQTPLDYPLTIQLSDEQIIPFKVIVKCENIKLALYTYQRPVIKTDRFLFELINERNLKHLANDIEDFKIQLQEEYEKQEQFEDRYEATCKIFLGTQYLKVSNKKRKQDNVQSYQNKTQQFQQKEYLKSQKFLQTNIKLQQDSQDFKPDQNCMPQKQVQYYQSTSKKTLVCGVYENETQSQIIDFIKSFEDQNVDLVILCNGIDSLEIKLKECLFLNHMKSTLITMEIQRNQYSVDNALILQYNQNQDNLPRVIFIIKYFKSSNYDLQRWIYNGIGKYFDPDYFFVTQCSLIQQKDSISTQINSIINRNLCATTGTILYNQISSWNPLNIDNTFLLDQTIDELENISTNKLFSIAMDHNPFFCFYNWQKVKQFIDPYLQKIIKSECDYVQNIILQGVNYILPSLAAEKGLFFGKSDNIVAQADYSASLSKNMNALRKRKNSKIYAYSQFQETYSSQSSNWQINSFTKIIQQIVLNLMCLYSNINNCFSISAIIFIFAQSSYDFFGNAFDHYYLYILKLSIPALFIFTVVIFLIFAILFTSQQKIARSKGIKEPIYITGNLVLHIIHSRSFNYCSYTIENLQQTAFLNVDDYAQGKFKFIGSSPNRNVLNLFLEYEKSIYCAYSYETNNILEQILKEAQQRGKSFQKNDFAEYFAKINIKNLCFIYQNQKEDASQQYTILFYWLGIFNFIFLALFVLNLVFNYYFKVKETYRLLVCASILIIILEKATLMLLNSSRMSIFIKGYLSNLFYFLVLNFGMRFYEKINTDKNNESEKIMEFYYIKVQSFASWISYNIAFIFICFMIEAYYDFCGYVLLFFLCYFAACSLLTIIFNLISKFFCFYLKNAQHEKNQLYNESQQFQIEQFTLSEKTNYEDQFLKIQQQANQNFYESQIKLQDELRLQTMNFKKQNMLPIIQENSQQQSLQNSSCQLKNENILQNYENDDDEERMLHSNLRITN</sequence>